<comment type="caution">
    <text evidence="2">The sequence shown here is derived from an EMBL/GenBank/DDBJ whole genome shotgun (WGS) entry which is preliminary data.</text>
</comment>
<evidence type="ECO:0000313" key="2">
    <source>
        <dbReference type="EMBL" id="GAA2915245.1"/>
    </source>
</evidence>
<keyword evidence="1" id="KW-1133">Transmembrane helix</keyword>
<keyword evidence="1" id="KW-0812">Transmembrane</keyword>
<gene>
    <name evidence="2" type="ORF">GCM10010478_12950</name>
</gene>
<keyword evidence="1" id="KW-0472">Membrane</keyword>
<reference evidence="2 3" key="1">
    <citation type="journal article" date="2019" name="Int. J. Syst. Evol. Microbiol.">
        <title>The Global Catalogue of Microorganisms (GCM) 10K type strain sequencing project: providing services to taxonomists for standard genome sequencing and annotation.</title>
        <authorList>
            <consortium name="The Broad Institute Genomics Platform"/>
            <consortium name="The Broad Institute Genome Sequencing Center for Infectious Disease"/>
            <person name="Wu L."/>
            <person name="Ma J."/>
        </authorList>
    </citation>
    <scope>NUCLEOTIDE SEQUENCE [LARGE SCALE GENOMIC DNA]</scope>
    <source>
        <strain evidence="2 3">JCM 9650</strain>
    </source>
</reference>
<name>A0ABN3WGF3_9ACTN</name>
<feature type="transmembrane region" description="Helical" evidence="1">
    <location>
        <begin position="15"/>
        <end position="34"/>
    </location>
</feature>
<sequence>MVDGGQGAAMRHGPVFRWVTAAGLLLVVLGFVVWETGPDHPELEQVELTVLEEEPDGTCAVRWTDPYGAGQRTGPYRCDPDRDPLLKDTSEFEWGSPGWDIGHVAAQGDLKGELYDPDVETAADRAVAVSDALTVSGVLVTFAGLVCGGVRTLIRLAGLTGWAPLTVRRAERLREAAHGVVREHERAVRAVRDAWQPLHDARVREELAAVPVGRLRWASVPLLPVAELQRHGIRTVRDVLDAGAWGLADTTGLGRRTAEKVWSAARRRVADVAEDTWVRLDAGLTGPDAERLLTALRVLVQAGPEARSAVEEAGRLIPELDRHLRTALPAADLRLLFGTDRDGRADARAAVRRLREMVAEAERSGRWLRFLQTSIDLLRGGDADPLALSARVDFASRPDAYQERLWHIVRTSPAPTG</sequence>
<dbReference type="RefSeq" id="WP_346088081.1">
    <property type="nucleotide sequence ID" value="NZ_BAAAVA010000009.1"/>
</dbReference>
<dbReference type="Proteomes" id="UP001501423">
    <property type="component" value="Unassembled WGS sequence"/>
</dbReference>
<accession>A0ABN3WGF3</accession>
<dbReference type="Gene3D" id="1.10.150.20">
    <property type="entry name" value="5' to 3' exonuclease, C-terminal subdomain"/>
    <property type="match status" value="1"/>
</dbReference>
<protein>
    <submittedName>
        <fullName evidence="2">Uncharacterized protein</fullName>
    </submittedName>
</protein>
<proteinExistence type="predicted"/>
<keyword evidence="3" id="KW-1185">Reference proteome</keyword>
<evidence type="ECO:0000256" key="1">
    <source>
        <dbReference type="SAM" id="Phobius"/>
    </source>
</evidence>
<dbReference type="SUPFAM" id="SSF47794">
    <property type="entry name" value="Rad51 N-terminal domain-like"/>
    <property type="match status" value="1"/>
</dbReference>
<dbReference type="InterPro" id="IPR010995">
    <property type="entry name" value="DNA_repair_Rad51/TF_NusA_a-hlx"/>
</dbReference>
<evidence type="ECO:0000313" key="3">
    <source>
        <dbReference type="Proteomes" id="UP001501423"/>
    </source>
</evidence>
<organism evidence="2 3">
    <name type="scientific">Streptomyces erythrogriseus</name>
    <dbReference type="NCBI Taxonomy" id="284027"/>
    <lineage>
        <taxon>Bacteria</taxon>
        <taxon>Bacillati</taxon>
        <taxon>Actinomycetota</taxon>
        <taxon>Actinomycetes</taxon>
        <taxon>Kitasatosporales</taxon>
        <taxon>Streptomycetaceae</taxon>
        <taxon>Streptomyces</taxon>
        <taxon>Streptomyces griseoincarnatus group</taxon>
    </lineage>
</organism>
<dbReference type="EMBL" id="BAAAVA010000009">
    <property type="protein sequence ID" value="GAA2915245.1"/>
    <property type="molecule type" value="Genomic_DNA"/>
</dbReference>